<comment type="caution">
    <text evidence="1">The sequence shown here is derived from an EMBL/GenBank/DDBJ whole genome shotgun (WGS) entry which is preliminary data.</text>
</comment>
<sequence>MMQFMFILNMIIGVGMMTIPTAKLKSQRYVGGRKLTGHLMLSDHYHPLTPTQHHWNSRLGDNYDKEMGKNQVVILPDSKSALQHLARCTSRTRGMPIAYDILKLVYKLRSDGVQLVFQWIPSHVGVGGNEEVDRMAKLAVTDGMCLLDKPYCAELMQLASEKCFAKWQEMFNIESMTKGIWYGTIESKIFIVPWFDNSSLPRDLLVWAFHVRSGSLDKPLHPETWFQCKGRRGAHRDIVIRRRRLDRAIVRGVRGETRVGAAPAAYFAGLSSLGQVF</sequence>
<keyword evidence="2" id="KW-1185">Reference proteome</keyword>
<protein>
    <submittedName>
        <fullName evidence="1">Uncharacterized protein</fullName>
    </submittedName>
</protein>
<evidence type="ECO:0000313" key="1">
    <source>
        <dbReference type="EMBL" id="KAI8425760.1"/>
    </source>
</evidence>
<dbReference type="EMBL" id="CM046119">
    <property type="protein sequence ID" value="KAI8425760.1"/>
    <property type="molecule type" value="Genomic_DNA"/>
</dbReference>
<organism evidence="1 2">
    <name type="scientific">Choristoneura fumiferana</name>
    <name type="common">Spruce budworm moth</name>
    <name type="synonym">Archips fumiferana</name>
    <dbReference type="NCBI Taxonomy" id="7141"/>
    <lineage>
        <taxon>Eukaryota</taxon>
        <taxon>Metazoa</taxon>
        <taxon>Ecdysozoa</taxon>
        <taxon>Arthropoda</taxon>
        <taxon>Hexapoda</taxon>
        <taxon>Insecta</taxon>
        <taxon>Pterygota</taxon>
        <taxon>Neoptera</taxon>
        <taxon>Endopterygota</taxon>
        <taxon>Lepidoptera</taxon>
        <taxon>Glossata</taxon>
        <taxon>Ditrysia</taxon>
        <taxon>Tortricoidea</taxon>
        <taxon>Tortricidae</taxon>
        <taxon>Tortricinae</taxon>
        <taxon>Choristoneura</taxon>
    </lineage>
</organism>
<evidence type="ECO:0000313" key="2">
    <source>
        <dbReference type="Proteomes" id="UP001064048"/>
    </source>
</evidence>
<proteinExistence type="predicted"/>
<name>A0ACC0JNS7_CHOFU</name>
<accession>A0ACC0JNS7</accession>
<gene>
    <name evidence="1" type="ORF">MSG28_011543</name>
</gene>
<reference evidence="1 2" key="1">
    <citation type="journal article" date="2022" name="Genome Biol. Evol.">
        <title>The Spruce Budworm Genome: Reconstructing the Evolutionary History of Antifreeze Proteins.</title>
        <authorList>
            <person name="Beliveau C."/>
            <person name="Gagne P."/>
            <person name="Picq S."/>
            <person name="Vernygora O."/>
            <person name="Keeling C.I."/>
            <person name="Pinkney K."/>
            <person name="Doucet D."/>
            <person name="Wen F."/>
            <person name="Johnston J.S."/>
            <person name="Maaroufi H."/>
            <person name="Boyle B."/>
            <person name="Laroche J."/>
            <person name="Dewar K."/>
            <person name="Juretic N."/>
            <person name="Blackburn G."/>
            <person name="Nisole A."/>
            <person name="Brunet B."/>
            <person name="Brandao M."/>
            <person name="Lumley L."/>
            <person name="Duan J."/>
            <person name="Quan G."/>
            <person name="Lucarotti C.J."/>
            <person name="Roe A.D."/>
            <person name="Sperling F.A.H."/>
            <person name="Levesque R.C."/>
            <person name="Cusson M."/>
        </authorList>
    </citation>
    <scope>NUCLEOTIDE SEQUENCE [LARGE SCALE GENOMIC DNA]</scope>
    <source>
        <strain evidence="1">Glfc:IPQL:Cfum</strain>
    </source>
</reference>
<dbReference type="Proteomes" id="UP001064048">
    <property type="component" value="Chromosome 19"/>
</dbReference>